<evidence type="ECO:0000313" key="3">
    <source>
        <dbReference type="Proteomes" id="UP001280121"/>
    </source>
</evidence>
<dbReference type="AlphaFoldDB" id="A0AAD9WZ19"/>
<keyword evidence="3" id="KW-1185">Reference proteome</keyword>
<reference evidence="2" key="1">
    <citation type="journal article" date="2023" name="Plant J.">
        <title>Genome sequences and population genomics provide insights into the demographic history, inbreeding, and mutation load of two 'living fossil' tree species of Dipteronia.</title>
        <authorList>
            <person name="Feng Y."/>
            <person name="Comes H.P."/>
            <person name="Chen J."/>
            <person name="Zhu S."/>
            <person name="Lu R."/>
            <person name="Zhang X."/>
            <person name="Li P."/>
            <person name="Qiu J."/>
            <person name="Olsen K.M."/>
            <person name="Qiu Y."/>
        </authorList>
    </citation>
    <scope>NUCLEOTIDE SEQUENCE</scope>
    <source>
        <strain evidence="2">KIB01</strain>
    </source>
</reference>
<evidence type="ECO:0000313" key="2">
    <source>
        <dbReference type="EMBL" id="KAK2648511.1"/>
    </source>
</evidence>
<protein>
    <recommendedName>
        <fullName evidence="1">hAT-like transposase RNase-H fold domain-containing protein</fullName>
    </recommendedName>
</protein>
<dbReference type="InterPro" id="IPR025525">
    <property type="entry name" value="hAT-like_transposase_RNase-H"/>
</dbReference>
<evidence type="ECO:0000259" key="1">
    <source>
        <dbReference type="Pfam" id="PF14372"/>
    </source>
</evidence>
<dbReference type="Pfam" id="PF14372">
    <property type="entry name" value="hAT-like_RNase-H"/>
    <property type="match status" value="1"/>
</dbReference>
<dbReference type="GO" id="GO:0003677">
    <property type="term" value="F:DNA binding"/>
    <property type="evidence" value="ECO:0007669"/>
    <property type="project" value="InterPro"/>
</dbReference>
<comment type="caution">
    <text evidence="2">The sequence shown here is derived from an EMBL/GenBank/DDBJ whole genome shotgun (WGS) entry which is preliminary data.</text>
</comment>
<name>A0AAD9WZ19_9ROSI</name>
<sequence length="98" mass="11289">MVVVTILDPRYKMKLIEYYFPIIYGDGAYTKIEKIEKIKKICDDLVGQCRLTSKLSEEVHHFPANPSSSQAREVRLGKVKRSLMKSSDEKEEDAFSFA</sequence>
<organism evidence="2 3">
    <name type="scientific">Dipteronia dyeriana</name>
    <dbReference type="NCBI Taxonomy" id="168575"/>
    <lineage>
        <taxon>Eukaryota</taxon>
        <taxon>Viridiplantae</taxon>
        <taxon>Streptophyta</taxon>
        <taxon>Embryophyta</taxon>
        <taxon>Tracheophyta</taxon>
        <taxon>Spermatophyta</taxon>
        <taxon>Magnoliopsida</taxon>
        <taxon>eudicotyledons</taxon>
        <taxon>Gunneridae</taxon>
        <taxon>Pentapetalae</taxon>
        <taxon>rosids</taxon>
        <taxon>malvids</taxon>
        <taxon>Sapindales</taxon>
        <taxon>Sapindaceae</taxon>
        <taxon>Hippocastanoideae</taxon>
        <taxon>Acereae</taxon>
        <taxon>Dipteronia</taxon>
    </lineage>
</organism>
<dbReference type="Proteomes" id="UP001280121">
    <property type="component" value="Unassembled WGS sequence"/>
</dbReference>
<accession>A0AAD9WZ19</accession>
<feature type="domain" description="hAT-like transposase RNase-H fold" evidence="1">
    <location>
        <begin position="1"/>
        <end position="37"/>
    </location>
</feature>
<gene>
    <name evidence="2" type="ORF">Ddye_016000</name>
</gene>
<proteinExistence type="predicted"/>
<dbReference type="EMBL" id="JANJYI010000005">
    <property type="protein sequence ID" value="KAK2648511.1"/>
    <property type="molecule type" value="Genomic_DNA"/>
</dbReference>